<evidence type="ECO:0000313" key="1">
    <source>
        <dbReference type="EMBL" id="ALA12694.1"/>
    </source>
</evidence>
<sequence>MSNLVEELMKLSMEELEAIINQKIKDAEMNFSFLTEPKGGEVE</sequence>
<gene>
    <name evidence="1" type="ORF">VEGAS_49</name>
</gene>
<dbReference type="GeneID" id="26623371"/>
<proteinExistence type="predicted"/>
<dbReference type="RefSeq" id="YP_009196148.1">
    <property type="nucleotide sequence ID" value="NC_028767.1"/>
</dbReference>
<dbReference type="KEGG" id="vg:26623371"/>
<accession>A0A0K2CYQ0</accession>
<organism evidence="1 2">
    <name type="scientific">Paenibacillus phage Vegas</name>
    <dbReference type="NCBI Taxonomy" id="1636261"/>
    <lineage>
        <taxon>Viruses</taxon>
        <taxon>Duplodnaviria</taxon>
        <taxon>Heunggongvirae</taxon>
        <taxon>Uroviricota</taxon>
        <taxon>Caudoviricetes</taxon>
        <taxon>Gochnauervirinae</taxon>
        <taxon>Vegasvirus</taxon>
        <taxon>Vegasvirus vegas</taxon>
    </lineage>
</organism>
<name>A0A0K2CYQ0_9CAUD</name>
<dbReference type="EMBL" id="KT361654">
    <property type="protein sequence ID" value="ALA12694.1"/>
    <property type="molecule type" value="Genomic_DNA"/>
</dbReference>
<dbReference type="Proteomes" id="UP000201675">
    <property type="component" value="Segment"/>
</dbReference>
<reference evidence="1 2" key="1">
    <citation type="journal article" date="2015" name="Genome Announc.">
        <title>Complete Genome Sequences of Nine Phages Capable of Infecting Paenibacillus larvae, the Causative Agent of American Foulbrood Disease in Honeybees.</title>
        <authorList>
            <person name="Tsourkas P.K."/>
            <person name="Yost D.G."/>
            <person name="Krohn A."/>
            <person name="LeBlanc L."/>
            <person name="Zhang A."/>
            <person name="Stamereilers C."/>
            <person name="Amy P.S."/>
        </authorList>
    </citation>
    <scope>NUCLEOTIDE SEQUENCE [LARGE SCALE GENOMIC DNA]</scope>
</reference>
<keyword evidence="2" id="KW-1185">Reference proteome</keyword>
<protein>
    <submittedName>
        <fullName evidence="1">Uncharacterized protein</fullName>
    </submittedName>
</protein>
<evidence type="ECO:0000313" key="2">
    <source>
        <dbReference type="Proteomes" id="UP000201675"/>
    </source>
</evidence>